<dbReference type="Proteomes" id="UP000028523">
    <property type="component" value="Unassembled WGS sequence"/>
</dbReference>
<proteinExistence type="predicted"/>
<comment type="caution">
    <text evidence="2">The sequence shown here is derived from an EMBL/GenBank/DDBJ whole genome shotgun (WGS) entry which is preliminary data.</text>
</comment>
<sequence>MINAIIKKTNTEFVNKKNITNFYTDERYYYLVNNFIDKQLKQNSKLTFFVISYMFRSNNYKHYTSSINSKSIWIWIVDIFCWLCMIGFFICLITGIATPIVTAIKTVDINKIITTPLAIGLLVITIICFLVSSFYIYIMTKIVSKNKTLSIQDFVIKKINYLLKFSFVSDIKSTLKINEKQQEAIILDNIDKLDAKTKWNLLWIQNTLYSIFKNYNIYLKFSNISESEFEELSLIIKNDFNNLTIEILE</sequence>
<organism evidence="2 3">
    <name type="scientific">Malacoplasma iowae DK-CPA</name>
    <dbReference type="NCBI Taxonomy" id="1394179"/>
    <lineage>
        <taxon>Bacteria</taxon>
        <taxon>Bacillati</taxon>
        <taxon>Mycoplasmatota</taxon>
        <taxon>Mycoplasmoidales</taxon>
        <taxon>Mycoplasmoidaceae</taxon>
        <taxon>Malacoplasma</taxon>
    </lineage>
</organism>
<gene>
    <name evidence="2" type="ORF">P271_289</name>
</gene>
<protein>
    <submittedName>
        <fullName evidence="2">Uncharacterized protein</fullName>
    </submittedName>
</protein>
<evidence type="ECO:0000313" key="3">
    <source>
        <dbReference type="Proteomes" id="UP000028523"/>
    </source>
</evidence>
<dbReference type="GeneID" id="96866669"/>
<feature type="transmembrane region" description="Helical" evidence="1">
    <location>
        <begin position="117"/>
        <end position="138"/>
    </location>
</feature>
<feature type="transmembrane region" description="Helical" evidence="1">
    <location>
        <begin position="72"/>
        <end position="97"/>
    </location>
</feature>
<reference evidence="2 3" key="1">
    <citation type="journal article" date="2014" name="PLoS ONE">
        <title>Reduction of Hydrogen Peroxide Accumulation and Toxicity by a Catalase from Mycoplasma iowae.</title>
        <authorList>
            <person name="Pritchard R.E."/>
            <person name="Prassinos A.J."/>
            <person name="Osborne J.D."/>
            <person name="Raviv Z."/>
            <person name="Balish M.F."/>
        </authorList>
    </citation>
    <scope>NUCLEOTIDE SEQUENCE [LARGE SCALE GENOMIC DNA]</scope>
    <source>
        <strain evidence="2 3">DK-CPA</strain>
    </source>
</reference>
<dbReference type="AlphaFoldDB" id="A0A084U3B7"/>
<accession>A0A084U3B7</accession>
<keyword evidence="1" id="KW-0812">Transmembrane</keyword>
<dbReference type="RefSeq" id="WP_004024833.1">
    <property type="nucleotide sequence ID" value="NZ_AWQU01000082.1"/>
</dbReference>
<keyword evidence="1" id="KW-0472">Membrane</keyword>
<name>A0A084U3B7_MALIO</name>
<dbReference type="EMBL" id="AWQU01000082">
    <property type="protein sequence ID" value="KFB07453.1"/>
    <property type="molecule type" value="Genomic_DNA"/>
</dbReference>
<keyword evidence="1" id="KW-1133">Transmembrane helix</keyword>
<keyword evidence="3" id="KW-1185">Reference proteome</keyword>
<evidence type="ECO:0000256" key="1">
    <source>
        <dbReference type="SAM" id="Phobius"/>
    </source>
</evidence>
<evidence type="ECO:0000313" key="2">
    <source>
        <dbReference type="EMBL" id="KFB07453.1"/>
    </source>
</evidence>